<dbReference type="InterPro" id="IPR034593">
    <property type="entry name" value="DgoD-like"/>
</dbReference>
<dbReference type="SUPFAM" id="SSF54826">
    <property type="entry name" value="Enolase N-terminal domain-like"/>
    <property type="match status" value="1"/>
</dbReference>
<dbReference type="AlphaFoldDB" id="A0A934S5A9"/>
<dbReference type="EMBL" id="JAENIL010000054">
    <property type="protein sequence ID" value="MBK1879669.1"/>
    <property type="molecule type" value="Genomic_DNA"/>
</dbReference>
<dbReference type="InterPro" id="IPR013342">
    <property type="entry name" value="Mandelate_racemase_C"/>
</dbReference>
<dbReference type="Proteomes" id="UP000617628">
    <property type="component" value="Unassembled WGS sequence"/>
</dbReference>
<dbReference type="InterPro" id="IPR013341">
    <property type="entry name" value="Mandelate_racemase_N_dom"/>
</dbReference>
<evidence type="ECO:0000313" key="4">
    <source>
        <dbReference type="Proteomes" id="UP000617628"/>
    </source>
</evidence>
<dbReference type="InterPro" id="IPR029017">
    <property type="entry name" value="Enolase-like_N"/>
</dbReference>
<dbReference type="GO" id="GO:0016829">
    <property type="term" value="F:lyase activity"/>
    <property type="evidence" value="ECO:0007669"/>
    <property type="project" value="UniProtKB-KW"/>
</dbReference>
<dbReference type="SFLD" id="SFLDG00179">
    <property type="entry name" value="mandelate_racemase"/>
    <property type="match status" value="1"/>
</dbReference>
<dbReference type="InterPro" id="IPR036849">
    <property type="entry name" value="Enolase-like_C_sf"/>
</dbReference>
<organism evidence="3 4">
    <name type="scientific">Pelagicoccus mobilis</name>
    <dbReference type="NCBI Taxonomy" id="415221"/>
    <lineage>
        <taxon>Bacteria</taxon>
        <taxon>Pseudomonadati</taxon>
        <taxon>Verrucomicrobiota</taxon>
        <taxon>Opitutia</taxon>
        <taxon>Puniceicoccales</taxon>
        <taxon>Pelagicoccaceae</taxon>
        <taxon>Pelagicoccus</taxon>
    </lineage>
</organism>
<gene>
    <name evidence="3" type="ORF">JIN87_22480</name>
</gene>
<dbReference type="PANTHER" id="PTHR48080:SF2">
    <property type="entry name" value="D-GALACTONATE DEHYDRATASE"/>
    <property type="match status" value="1"/>
</dbReference>
<keyword evidence="1" id="KW-0456">Lyase</keyword>
<dbReference type="RefSeq" id="WP_200357883.1">
    <property type="nucleotide sequence ID" value="NZ_JAENIL010000054.1"/>
</dbReference>
<sequence length="381" mass="42471">MIERINTYRLQHKLEESFGFSQWHYDTRNNLLVEIVDDSGAVGWGECYGPSEVTQSAISSFYAPLLIGRDATRNEAAWQHMWRAGLDFSRKGIMMGAMSGLDMAMLDLKGKLLGASASELMGGRIREQVSCYATGMYFRKVSEDELLDIIVEEAATYVDRGYGAMKIKVGKNMSFDERQVRKMRESFPDTQLMADSNHAYDLPEAVKMGRVLDECGYAWFEEPLSPQHQNLFRQLSEKVDVPIATGECEQTRWGFQDLLSAGGVNIAQPDLAYCGGPSEAVKIRAIASSHGVNTVPHSWGTMLNLASATHFLASNYVEPGRAESPEPLLEVDNTPNPMRDDMYVTALKIENGVVEVPQVPGLGVEPDRERMESFCIQKTET</sequence>
<protein>
    <submittedName>
        <fullName evidence="3">Mandelate racemase/muconate lactonizing enzyme family protein</fullName>
    </submittedName>
</protein>
<proteinExistence type="predicted"/>
<dbReference type="Gene3D" id="3.30.390.10">
    <property type="entry name" value="Enolase-like, N-terminal domain"/>
    <property type="match status" value="1"/>
</dbReference>
<dbReference type="Pfam" id="PF02746">
    <property type="entry name" value="MR_MLE_N"/>
    <property type="match status" value="1"/>
</dbReference>
<name>A0A934S5A9_9BACT</name>
<dbReference type="Pfam" id="PF13378">
    <property type="entry name" value="MR_MLE_C"/>
    <property type="match status" value="1"/>
</dbReference>
<dbReference type="PANTHER" id="PTHR48080">
    <property type="entry name" value="D-GALACTONATE DEHYDRATASE-RELATED"/>
    <property type="match status" value="1"/>
</dbReference>
<accession>A0A934S5A9</accession>
<dbReference type="InterPro" id="IPR029065">
    <property type="entry name" value="Enolase_C-like"/>
</dbReference>
<feature type="domain" description="Mandelate racemase/muconate lactonizing enzyme C-terminal" evidence="2">
    <location>
        <begin position="147"/>
        <end position="242"/>
    </location>
</feature>
<dbReference type="SUPFAM" id="SSF51604">
    <property type="entry name" value="Enolase C-terminal domain-like"/>
    <property type="match status" value="1"/>
</dbReference>
<dbReference type="SMART" id="SM00922">
    <property type="entry name" value="MR_MLE"/>
    <property type="match status" value="1"/>
</dbReference>
<comment type="caution">
    <text evidence="3">The sequence shown here is derived from an EMBL/GenBank/DDBJ whole genome shotgun (WGS) entry which is preliminary data.</text>
</comment>
<keyword evidence="4" id="KW-1185">Reference proteome</keyword>
<evidence type="ECO:0000259" key="2">
    <source>
        <dbReference type="SMART" id="SM00922"/>
    </source>
</evidence>
<dbReference type="Gene3D" id="3.20.20.120">
    <property type="entry name" value="Enolase-like C-terminal domain"/>
    <property type="match status" value="1"/>
</dbReference>
<dbReference type="SFLD" id="SFLDS00001">
    <property type="entry name" value="Enolase"/>
    <property type="match status" value="1"/>
</dbReference>
<evidence type="ECO:0000256" key="1">
    <source>
        <dbReference type="ARBA" id="ARBA00023239"/>
    </source>
</evidence>
<reference evidence="3" key="1">
    <citation type="submission" date="2021-01" db="EMBL/GenBank/DDBJ databases">
        <title>Modified the classification status of verrucomicrobia.</title>
        <authorList>
            <person name="Feng X."/>
        </authorList>
    </citation>
    <scope>NUCLEOTIDE SEQUENCE</scope>
    <source>
        <strain evidence="3">KCTC 13126</strain>
    </source>
</reference>
<evidence type="ECO:0000313" key="3">
    <source>
        <dbReference type="EMBL" id="MBK1879669.1"/>
    </source>
</evidence>
<dbReference type="CDD" id="cd03316">
    <property type="entry name" value="MR_like"/>
    <property type="match status" value="1"/>
</dbReference>